<dbReference type="Pfam" id="PF16862">
    <property type="entry name" value="Glyco_hydro_79C"/>
    <property type="match status" value="1"/>
</dbReference>
<keyword evidence="3" id="KW-1133">Transmembrane helix</keyword>
<gene>
    <name evidence="5" type="ORF">THAR02_02173</name>
</gene>
<dbReference type="SUPFAM" id="SSF51445">
    <property type="entry name" value="(Trans)glycosidases"/>
    <property type="match status" value="1"/>
</dbReference>
<feature type="transmembrane region" description="Helical" evidence="3">
    <location>
        <begin position="758"/>
        <end position="777"/>
    </location>
</feature>
<organism evidence="5 6">
    <name type="scientific">Trichoderma harzianum</name>
    <name type="common">Hypocrea lixii</name>
    <dbReference type="NCBI Taxonomy" id="5544"/>
    <lineage>
        <taxon>Eukaryota</taxon>
        <taxon>Fungi</taxon>
        <taxon>Dikarya</taxon>
        <taxon>Ascomycota</taxon>
        <taxon>Pezizomycotina</taxon>
        <taxon>Sordariomycetes</taxon>
        <taxon>Hypocreomycetidae</taxon>
        <taxon>Hypocreales</taxon>
        <taxon>Hypocreaceae</taxon>
        <taxon>Trichoderma</taxon>
    </lineage>
</organism>
<proteinExistence type="predicted"/>
<accession>A0A0G0AM65</accession>
<evidence type="ECO:0000313" key="5">
    <source>
        <dbReference type="EMBL" id="KKP05709.1"/>
    </source>
</evidence>
<feature type="compositionally biased region" description="Acidic residues" evidence="2">
    <location>
        <begin position="1072"/>
        <end position="1084"/>
    </location>
</feature>
<evidence type="ECO:0000256" key="2">
    <source>
        <dbReference type="SAM" id="MobiDB-lite"/>
    </source>
</evidence>
<protein>
    <recommendedName>
        <fullName evidence="4">Beta-glucuronidase C-terminal domain-containing protein</fullName>
    </recommendedName>
</protein>
<sequence length="1092" mass="119850">MVRTSVASSIATLVSLGAGETVHLNVARSPPASSSPPISLDFQSFSIEFAFLVDFQGNKSHPNRFTNNLLANLRAFNGDVPQILRIGGNTQDHVTYIPDQKEQLINFWDPSYNSDQPRNTSIGPTFWEALTAIEGTKYIFGLNFYKNDSTYLENLQGEVSQTLRQIPPDRLHLFEIGNENDYGALSGFRPPTWTQQDWVEEWIDRARHIQTPSKSLRFYAPSTCCYNITTPYSFFSPWTIWNSTFDYDRDGWISEVSQHGYISSTGQNPTLQATLMNHTSVVINGTVHQSLCKLNHDAGRVYTLGETNSVSGQGAFGVSNVFGSALFILDYELYYASFGVNRMHMHQGTAYRYGAWMPIAQNGTGPSTNPPYYGHAMVSKFIGPHPNTRINNIDLHSDFYSAYAAYENGRLARVVLLNLHEWNPSTDQTEASKAPSTTFTISTGQRGIKYATVELMTAPGALSETNITVAGLSYDYDLAEGKPVRVAKQYESVLRLDNKGEISVRAEALFSQSAISAQAVSERQPESPRFGSRGAVGSFRMATDETTPLLPGRKALVSVSQKRSFRDSLSGIFTNVENRILAAGFLICVAFSYTQVPLMYVFHLMVCDEFYDHNPPFEGPGQRCSRDEIAAGTAAQFSILGMSTTLCGWTVKKIGPRAALMIQTFVPALRVLAQILGVIAGKRTGILIIQATQLVTIIGGPAGYILITNIFVSELVEPARRTVVFGKLQGSIMLGQSIGYLAGGMVGDAIDIRAPFDIAFVTFLISCAYVHFALPYISPESMSSKKKPGQQGIAGFFAPLKILVPQRVRTSSGSIKKHYGVIVLCAGIFLGVSAKQLATDYAPLLTQLYATAAFDFDQGDNGWLMFEFAFMRSFFLIILFPRIINFGRYMLKRNSHSEPEDTDDSSISTADDQLPTEPGEFDAATGEQADIEPTRPVSSKHHHEVGHFDLIFLRWSLVVDGALTTVVAFATKRWHIYLAAFLLPFGSGSAPAAKGVITDMCSESHRADALNAVTLVENIARLTTQGLFGLIFSSLASVGKAYATFYCNAAIAVIGMTVLLFSNFPPPGSTLIDEESERTDESQNEGENTPAQ</sequence>
<feature type="transmembrane region" description="Helical" evidence="3">
    <location>
        <begin position="580"/>
        <end position="602"/>
    </location>
</feature>
<comment type="subcellular location">
    <subcellularLocation>
        <location evidence="1">Membrane</location>
        <topology evidence="1">Multi-pass membrane protein</topology>
    </subcellularLocation>
</comment>
<reference evidence="6" key="1">
    <citation type="journal article" date="2015" name="Genome Announc.">
        <title>Draft whole-genome sequence of the biocontrol agent Trichoderma harzianum T6776.</title>
        <authorList>
            <person name="Baroncelli R."/>
            <person name="Piaggeschi G."/>
            <person name="Fiorini L."/>
            <person name="Bertolini E."/>
            <person name="Zapparata A."/>
            <person name="Pe M.E."/>
            <person name="Sarrocco S."/>
            <person name="Vannacci G."/>
        </authorList>
    </citation>
    <scope>NUCLEOTIDE SEQUENCE [LARGE SCALE GENOMIC DNA]</scope>
    <source>
        <strain evidence="6">T6776</strain>
    </source>
</reference>
<feature type="domain" description="Beta-glucuronidase C-terminal" evidence="4">
    <location>
        <begin position="402"/>
        <end position="506"/>
    </location>
</feature>
<dbReference type="AlphaFoldDB" id="A0A0G0AM65"/>
<dbReference type="InterPro" id="IPR017853">
    <property type="entry name" value="GH"/>
</dbReference>
<dbReference type="PANTHER" id="PTHR36183">
    <property type="entry name" value="BETA-GLUCURONIDASE"/>
    <property type="match status" value="1"/>
</dbReference>
<feature type="region of interest" description="Disordered" evidence="2">
    <location>
        <begin position="1070"/>
        <end position="1092"/>
    </location>
</feature>
<keyword evidence="3" id="KW-0472">Membrane</keyword>
<evidence type="ECO:0000259" key="4">
    <source>
        <dbReference type="Pfam" id="PF16862"/>
    </source>
</evidence>
<dbReference type="Pfam" id="PF07690">
    <property type="entry name" value="MFS_1"/>
    <property type="match status" value="1"/>
</dbReference>
<dbReference type="OrthoDB" id="2796951at2759"/>
<evidence type="ECO:0000313" key="6">
    <source>
        <dbReference type="Proteomes" id="UP000034112"/>
    </source>
</evidence>
<dbReference type="Gene3D" id="3.20.20.80">
    <property type="entry name" value="Glycosidases"/>
    <property type="match status" value="1"/>
</dbReference>
<feature type="transmembrane region" description="Helical" evidence="3">
    <location>
        <begin position="863"/>
        <end position="884"/>
    </location>
</feature>
<dbReference type="EMBL" id="JOKZ01000042">
    <property type="protein sequence ID" value="KKP05709.1"/>
    <property type="molecule type" value="Genomic_DNA"/>
</dbReference>
<dbReference type="InterPro" id="IPR031728">
    <property type="entry name" value="GlcAase_C"/>
</dbReference>
<comment type="caution">
    <text evidence="5">The sequence shown here is derived from an EMBL/GenBank/DDBJ whole genome shotgun (WGS) entry which is preliminary data.</text>
</comment>
<dbReference type="PANTHER" id="PTHR36183:SF2">
    <property type="entry name" value="BETA-GLUCURONIDASE C-TERMINAL DOMAIN-CONTAINING PROTEIN"/>
    <property type="match status" value="1"/>
</dbReference>
<feature type="transmembrane region" description="Helical" evidence="3">
    <location>
        <begin position="819"/>
        <end position="838"/>
    </location>
</feature>
<feature type="region of interest" description="Disordered" evidence="2">
    <location>
        <begin position="896"/>
        <end position="927"/>
    </location>
</feature>
<dbReference type="InterPro" id="IPR011701">
    <property type="entry name" value="MFS"/>
</dbReference>
<feature type="transmembrane region" description="Helical" evidence="3">
    <location>
        <begin position="658"/>
        <end position="680"/>
    </location>
</feature>
<dbReference type="SUPFAM" id="SSF103473">
    <property type="entry name" value="MFS general substrate transporter"/>
    <property type="match status" value="2"/>
</dbReference>
<feature type="transmembrane region" description="Helical" evidence="3">
    <location>
        <begin position="724"/>
        <end position="746"/>
    </location>
</feature>
<name>A0A0G0AM65_TRIHA</name>
<keyword evidence="3" id="KW-0812">Transmembrane</keyword>
<evidence type="ECO:0000256" key="1">
    <source>
        <dbReference type="ARBA" id="ARBA00004141"/>
    </source>
</evidence>
<dbReference type="InterPro" id="IPR036259">
    <property type="entry name" value="MFS_trans_sf"/>
</dbReference>
<evidence type="ECO:0000256" key="3">
    <source>
        <dbReference type="SAM" id="Phobius"/>
    </source>
</evidence>
<feature type="transmembrane region" description="Helical" evidence="3">
    <location>
        <begin position="1041"/>
        <end position="1061"/>
    </location>
</feature>
<dbReference type="InterPro" id="IPR052974">
    <property type="entry name" value="GH79_Enzymes"/>
</dbReference>
<feature type="transmembrane region" description="Helical" evidence="3">
    <location>
        <begin position="686"/>
        <end position="712"/>
    </location>
</feature>
<dbReference type="Proteomes" id="UP000034112">
    <property type="component" value="Unassembled WGS sequence"/>
</dbReference>
<dbReference type="GO" id="GO:0016020">
    <property type="term" value="C:membrane"/>
    <property type="evidence" value="ECO:0007669"/>
    <property type="project" value="UniProtKB-SubCell"/>
</dbReference>
<dbReference type="Gene3D" id="1.20.1250.20">
    <property type="entry name" value="MFS general substrate transporter like domains"/>
    <property type="match status" value="2"/>
</dbReference>
<dbReference type="GO" id="GO:0022857">
    <property type="term" value="F:transmembrane transporter activity"/>
    <property type="evidence" value="ECO:0007669"/>
    <property type="project" value="InterPro"/>
</dbReference>